<organism evidence="8 9">
    <name type="scientific">Drosophila mojavensis</name>
    <name type="common">Fruit fly</name>
    <dbReference type="NCBI Taxonomy" id="7230"/>
    <lineage>
        <taxon>Eukaryota</taxon>
        <taxon>Metazoa</taxon>
        <taxon>Ecdysozoa</taxon>
        <taxon>Arthropoda</taxon>
        <taxon>Hexapoda</taxon>
        <taxon>Insecta</taxon>
        <taxon>Pterygota</taxon>
        <taxon>Neoptera</taxon>
        <taxon>Endopterygota</taxon>
        <taxon>Diptera</taxon>
        <taxon>Brachycera</taxon>
        <taxon>Muscomorpha</taxon>
        <taxon>Ephydroidea</taxon>
        <taxon>Drosophilidae</taxon>
        <taxon>Drosophila</taxon>
    </lineage>
</organism>
<dbReference type="SUPFAM" id="SSF103473">
    <property type="entry name" value="MFS general substrate transporter"/>
    <property type="match status" value="1"/>
</dbReference>
<dbReference type="EMBL" id="CH933806">
    <property type="protein sequence ID" value="EDW13714.2"/>
    <property type="molecule type" value="Genomic_DNA"/>
</dbReference>
<dbReference type="InterPro" id="IPR020846">
    <property type="entry name" value="MFS_dom"/>
</dbReference>
<feature type="transmembrane region" description="Helical" evidence="6">
    <location>
        <begin position="350"/>
        <end position="373"/>
    </location>
</feature>
<keyword evidence="4 6" id="KW-1133">Transmembrane helix</keyword>
<evidence type="ECO:0000256" key="5">
    <source>
        <dbReference type="ARBA" id="ARBA00023136"/>
    </source>
</evidence>
<dbReference type="PROSITE" id="PS00217">
    <property type="entry name" value="SUGAR_TRANSPORT_2"/>
    <property type="match status" value="1"/>
</dbReference>
<keyword evidence="2" id="KW-0813">Transport</keyword>
<evidence type="ECO:0000313" key="9">
    <source>
        <dbReference type="Proteomes" id="UP000009192"/>
    </source>
</evidence>
<dbReference type="PROSITE" id="PS50850">
    <property type="entry name" value="MFS"/>
    <property type="match status" value="1"/>
</dbReference>
<feature type="transmembrane region" description="Helical" evidence="6">
    <location>
        <begin position="507"/>
        <end position="531"/>
    </location>
</feature>
<feature type="transmembrane region" description="Helical" evidence="6">
    <location>
        <begin position="121"/>
        <end position="139"/>
    </location>
</feature>
<evidence type="ECO:0000256" key="3">
    <source>
        <dbReference type="ARBA" id="ARBA00022692"/>
    </source>
</evidence>
<feature type="domain" description="Major facilitator superfamily (MFS) profile" evidence="7">
    <location>
        <begin position="82"/>
        <end position="560"/>
    </location>
</feature>
<feature type="transmembrane region" description="Helical" evidence="6">
    <location>
        <begin position="449"/>
        <end position="467"/>
    </location>
</feature>
<dbReference type="eggNOG" id="KOG0255">
    <property type="taxonomic scope" value="Eukaryota"/>
</dbReference>
<reference evidence="8 9" key="1">
    <citation type="journal article" date="2007" name="Nature">
        <title>Evolution of genes and genomes on the Drosophila phylogeny.</title>
        <authorList>
            <consortium name="Drosophila 12 Genomes Consortium"/>
            <person name="Clark A.G."/>
            <person name="Eisen M.B."/>
            <person name="Smith D.R."/>
            <person name="Bergman C.M."/>
            <person name="Oliver B."/>
            <person name="Markow T.A."/>
            <person name="Kaufman T.C."/>
            <person name="Kellis M."/>
            <person name="Gelbart W."/>
            <person name="Iyer V.N."/>
            <person name="Pollard D.A."/>
            <person name="Sackton T.B."/>
            <person name="Larracuente A.M."/>
            <person name="Singh N.D."/>
            <person name="Abad J.P."/>
            <person name="Abt D.N."/>
            <person name="Adryan B."/>
            <person name="Aguade M."/>
            <person name="Akashi H."/>
            <person name="Anderson W.W."/>
            <person name="Aquadro C.F."/>
            <person name="Ardell D.H."/>
            <person name="Arguello R."/>
            <person name="Artieri C.G."/>
            <person name="Barbash D.A."/>
            <person name="Barker D."/>
            <person name="Barsanti P."/>
            <person name="Batterham P."/>
            <person name="Batzoglou S."/>
            <person name="Begun D."/>
            <person name="Bhutkar A."/>
            <person name="Blanco E."/>
            <person name="Bosak S.A."/>
            <person name="Bradley R.K."/>
            <person name="Brand A.D."/>
            <person name="Brent M.R."/>
            <person name="Brooks A.N."/>
            <person name="Brown R.H."/>
            <person name="Butlin R.K."/>
            <person name="Caggese C."/>
            <person name="Calvi B.R."/>
            <person name="Bernardo de Carvalho A."/>
            <person name="Caspi A."/>
            <person name="Castrezana S."/>
            <person name="Celniker S.E."/>
            <person name="Chang J.L."/>
            <person name="Chapple C."/>
            <person name="Chatterji S."/>
            <person name="Chinwalla A."/>
            <person name="Civetta A."/>
            <person name="Clifton S.W."/>
            <person name="Comeron J.M."/>
            <person name="Costello J.C."/>
            <person name="Coyne J.A."/>
            <person name="Daub J."/>
            <person name="David R.G."/>
            <person name="Delcher A.L."/>
            <person name="Delehaunty K."/>
            <person name="Do C.B."/>
            <person name="Ebling H."/>
            <person name="Edwards K."/>
            <person name="Eickbush T."/>
            <person name="Evans J.D."/>
            <person name="Filipski A."/>
            <person name="Findeiss S."/>
            <person name="Freyhult E."/>
            <person name="Fulton L."/>
            <person name="Fulton R."/>
            <person name="Garcia A.C."/>
            <person name="Gardiner A."/>
            <person name="Garfield D.A."/>
            <person name="Garvin B.E."/>
            <person name="Gibson G."/>
            <person name="Gilbert D."/>
            <person name="Gnerre S."/>
            <person name="Godfrey J."/>
            <person name="Good R."/>
            <person name="Gotea V."/>
            <person name="Gravely B."/>
            <person name="Greenberg A.J."/>
            <person name="Griffiths-Jones S."/>
            <person name="Gross S."/>
            <person name="Guigo R."/>
            <person name="Gustafson E.A."/>
            <person name="Haerty W."/>
            <person name="Hahn M.W."/>
            <person name="Halligan D.L."/>
            <person name="Halpern A.L."/>
            <person name="Halter G.M."/>
            <person name="Han M.V."/>
            <person name="Heger A."/>
            <person name="Hillier L."/>
            <person name="Hinrichs A.S."/>
            <person name="Holmes I."/>
            <person name="Hoskins R.A."/>
            <person name="Hubisz M.J."/>
            <person name="Hultmark D."/>
            <person name="Huntley M.A."/>
            <person name="Jaffe D.B."/>
            <person name="Jagadeeshan S."/>
            <person name="Jeck W.R."/>
            <person name="Johnson J."/>
            <person name="Jones C.D."/>
            <person name="Jordan W.C."/>
            <person name="Karpen G.H."/>
            <person name="Kataoka E."/>
            <person name="Keightley P.D."/>
            <person name="Kheradpour P."/>
            <person name="Kirkness E.F."/>
            <person name="Koerich L.B."/>
            <person name="Kristiansen K."/>
            <person name="Kudrna D."/>
            <person name="Kulathinal R.J."/>
            <person name="Kumar S."/>
            <person name="Kwok R."/>
            <person name="Lander E."/>
            <person name="Langley C.H."/>
            <person name="Lapoint R."/>
            <person name="Lazzaro B.P."/>
            <person name="Lee S.J."/>
            <person name="Levesque L."/>
            <person name="Li R."/>
            <person name="Lin C.F."/>
            <person name="Lin M.F."/>
            <person name="Lindblad-Toh K."/>
            <person name="Llopart A."/>
            <person name="Long M."/>
            <person name="Low L."/>
            <person name="Lozovsky E."/>
            <person name="Lu J."/>
            <person name="Luo M."/>
            <person name="Machado C.A."/>
            <person name="Makalowski W."/>
            <person name="Marzo M."/>
            <person name="Matsuda M."/>
            <person name="Matzkin L."/>
            <person name="McAllister B."/>
            <person name="McBride C.S."/>
            <person name="McKernan B."/>
            <person name="McKernan K."/>
            <person name="Mendez-Lago M."/>
            <person name="Minx P."/>
            <person name="Mollenhauer M.U."/>
            <person name="Montooth K."/>
            <person name="Mount S.M."/>
            <person name="Mu X."/>
            <person name="Myers E."/>
            <person name="Negre B."/>
            <person name="Newfeld S."/>
            <person name="Nielsen R."/>
            <person name="Noor M.A."/>
            <person name="O'Grady P."/>
            <person name="Pachter L."/>
            <person name="Papaceit M."/>
            <person name="Parisi M.J."/>
            <person name="Parisi M."/>
            <person name="Parts L."/>
            <person name="Pedersen J.S."/>
            <person name="Pesole G."/>
            <person name="Phillippy A.M."/>
            <person name="Ponting C.P."/>
            <person name="Pop M."/>
            <person name="Porcelli D."/>
            <person name="Powell J.R."/>
            <person name="Prohaska S."/>
            <person name="Pruitt K."/>
            <person name="Puig M."/>
            <person name="Quesneville H."/>
            <person name="Ram K.R."/>
            <person name="Rand D."/>
            <person name="Rasmussen M.D."/>
            <person name="Reed L.K."/>
            <person name="Reenan R."/>
            <person name="Reily A."/>
            <person name="Remington K.A."/>
            <person name="Rieger T.T."/>
            <person name="Ritchie M.G."/>
            <person name="Robin C."/>
            <person name="Rogers Y.H."/>
            <person name="Rohde C."/>
            <person name="Rozas J."/>
            <person name="Rubenfield M.J."/>
            <person name="Ruiz A."/>
            <person name="Russo S."/>
            <person name="Salzberg S.L."/>
            <person name="Sanchez-Gracia A."/>
            <person name="Saranga D.J."/>
            <person name="Sato H."/>
            <person name="Schaeffer S.W."/>
            <person name="Schatz M.C."/>
            <person name="Schlenke T."/>
            <person name="Schwartz R."/>
            <person name="Segarra C."/>
            <person name="Singh R.S."/>
            <person name="Sirot L."/>
            <person name="Sirota M."/>
            <person name="Sisneros N.B."/>
            <person name="Smith C.D."/>
            <person name="Smith T.F."/>
            <person name="Spieth J."/>
            <person name="Stage D.E."/>
            <person name="Stark A."/>
            <person name="Stephan W."/>
            <person name="Strausberg R.L."/>
            <person name="Strempel S."/>
            <person name="Sturgill D."/>
            <person name="Sutton G."/>
            <person name="Sutton G.G."/>
            <person name="Tao W."/>
            <person name="Teichmann S."/>
            <person name="Tobari Y.N."/>
            <person name="Tomimura Y."/>
            <person name="Tsolas J.M."/>
            <person name="Valente V.L."/>
            <person name="Venter E."/>
            <person name="Venter J.C."/>
            <person name="Vicario S."/>
            <person name="Vieira F.G."/>
            <person name="Vilella A.J."/>
            <person name="Villasante A."/>
            <person name="Walenz B."/>
            <person name="Wang J."/>
            <person name="Wasserman M."/>
            <person name="Watts T."/>
            <person name="Wilson D."/>
            <person name="Wilson R.K."/>
            <person name="Wing R.A."/>
            <person name="Wolfner M.F."/>
            <person name="Wong A."/>
            <person name="Wong G.K."/>
            <person name="Wu C.I."/>
            <person name="Wu G."/>
            <person name="Yamamoto D."/>
            <person name="Yang H.P."/>
            <person name="Yang S.P."/>
            <person name="Yorke J.A."/>
            <person name="Yoshida K."/>
            <person name="Zdobnov E."/>
            <person name="Zhang P."/>
            <person name="Zhang Y."/>
            <person name="Zimin A.V."/>
            <person name="Baldwin J."/>
            <person name="Abdouelleil A."/>
            <person name="Abdulkadir J."/>
            <person name="Abebe A."/>
            <person name="Abera B."/>
            <person name="Abreu J."/>
            <person name="Acer S.C."/>
            <person name="Aftuck L."/>
            <person name="Alexander A."/>
            <person name="An P."/>
            <person name="Anderson E."/>
            <person name="Anderson S."/>
            <person name="Arachi H."/>
            <person name="Azer M."/>
            <person name="Bachantsang P."/>
            <person name="Barry A."/>
            <person name="Bayul T."/>
            <person name="Berlin A."/>
            <person name="Bessette D."/>
            <person name="Bloom T."/>
            <person name="Blye J."/>
            <person name="Boguslavskiy L."/>
            <person name="Bonnet C."/>
            <person name="Boukhgalter B."/>
            <person name="Bourzgui I."/>
            <person name="Brown A."/>
            <person name="Cahill P."/>
            <person name="Channer S."/>
            <person name="Cheshatsang Y."/>
            <person name="Chuda L."/>
            <person name="Citroen M."/>
            <person name="Collymore A."/>
            <person name="Cooke P."/>
            <person name="Costello M."/>
            <person name="D'Aco K."/>
            <person name="Daza R."/>
            <person name="De Haan G."/>
            <person name="DeGray S."/>
            <person name="DeMaso C."/>
            <person name="Dhargay N."/>
            <person name="Dooley K."/>
            <person name="Dooley E."/>
            <person name="Doricent M."/>
            <person name="Dorje P."/>
            <person name="Dorjee K."/>
            <person name="Dupes A."/>
            <person name="Elong R."/>
            <person name="Falk J."/>
            <person name="Farina A."/>
            <person name="Faro S."/>
            <person name="Ferguson D."/>
            <person name="Fisher S."/>
            <person name="Foley C.D."/>
            <person name="Franke A."/>
            <person name="Friedrich D."/>
            <person name="Gadbois L."/>
            <person name="Gearin G."/>
            <person name="Gearin C.R."/>
            <person name="Giannoukos G."/>
            <person name="Goode T."/>
            <person name="Graham J."/>
            <person name="Grandbois E."/>
            <person name="Grewal S."/>
            <person name="Gyaltsen K."/>
            <person name="Hafez N."/>
            <person name="Hagos B."/>
            <person name="Hall J."/>
            <person name="Henson C."/>
            <person name="Hollinger A."/>
            <person name="Honan T."/>
            <person name="Huard M.D."/>
            <person name="Hughes L."/>
            <person name="Hurhula B."/>
            <person name="Husby M.E."/>
            <person name="Kamat A."/>
            <person name="Kanga B."/>
            <person name="Kashin S."/>
            <person name="Khazanovich D."/>
            <person name="Kisner P."/>
            <person name="Lance K."/>
            <person name="Lara M."/>
            <person name="Lee W."/>
            <person name="Lennon N."/>
            <person name="Letendre F."/>
            <person name="LeVine R."/>
            <person name="Lipovsky A."/>
            <person name="Liu X."/>
            <person name="Liu J."/>
            <person name="Liu S."/>
            <person name="Lokyitsang T."/>
            <person name="Lokyitsang Y."/>
            <person name="Lubonja R."/>
            <person name="Lui A."/>
            <person name="MacDonald P."/>
            <person name="Magnisalis V."/>
            <person name="Maru K."/>
            <person name="Matthews C."/>
            <person name="McCusker W."/>
            <person name="McDonough S."/>
            <person name="Mehta T."/>
            <person name="Meldrim J."/>
            <person name="Meneus L."/>
            <person name="Mihai O."/>
            <person name="Mihalev A."/>
            <person name="Mihova T."/>
            <person name="Mittelman R."/>
            <person name="Mlenga V."/>
            <person name="Montmayeur A."/>
            <person name="Mulrain L."/>
            <person name="Navidi A."/>
            <person name="Naylor J."/>
            <person name="Negash T."/>
            <person name="Nguyen T."/>
            <person name="Nguyen N."/>
            <person name="Nicol R."/>
            <person name="Norbu C."/>
            <person name="Norbu N."/>
            <person name="Novod N."/>
            <person name="O'Neill B."/>
            <person name="Osman S."/>
            <person name="Markiewicz E."/>
            <person name="Oyono O.L."/>
            <person name="Patti C."/>
            <person name="Phunkhang P."/>
            <person name="Pierre F."/>
            <person name="Priest M."/>
            <person name="Raghuraman S."/>
            <person name="Rege F."/>
            <person name="Reyes R."/>
            <person name="Rise C."/>
            <person name="Rogov P."/>
            <person name="Ross K."/>
            <person name="Ryan E."/>
            <person name="Settipalli S."/>
            <person name="Shea T."/>
            <person name="Sherpa N."/>
            <person name="Shi L."/>
            <person name="Shih D."/>
            <person name="Sparrow T."/>
            <person name="Spaulding J."/>
            <person name="Stalker J."/>
            <person name="Stange-Thomann N."/>
            <person name="Stavropoulos S."/>
            <person name="Stone C."/>
            <person name="Strader C."/>
            <person name="Tesfaye S."/>
            <person name="Thomson T."/>
            <person name="Thoulutsang Y."/>
            <person name="Thoulutsang D."/>
            <person name="Topham K."/>
            <person name="Topping I."/>
            <person name="Tsamla T."/>
            <person name="Vassiliev H."/>
            <person name="Vo A."/>
            <person name="Wangchuk T."/>
            <person name="Wangdi T."/>
            <person name="Weiand M."/>
            <person name="Wilkinson J."/>
            <person name="Wilson A."/>
            <person name="Yadav S."/>
            <person name="Young G."/>
            <person name="Yu Q."/>
            <person name="Zembek L."/>
            <person name="Zhong D."/>
            <person name="Zimmer A."/>
            <person name="Zwirko Z."/>
            <person name="Jaffe D.B."/>
            <person name="Alvarez P."/>
            <person name="Brockman W."/>
            <person name="Butler J."/>
            <person name="Chin C."/>
            <person name="Gnerre S."/>
            <person name="Grabherr M."/>
            <person name="Kleber M."/>
            <person name="Mauceli E."/>
            <person name="MacCallum I."/>
        </authorList>
    </citation>
    <scope>NUCLEOTIDE SEQUENCE [LARGE SCALE GENOMIC DNA]</scope>
    <source>
        <strain evidence="9">Tucson 15081-1352.22</strain>
    </source>
</reference>
<feature type="transmembrane region" description="Helical" evidence="6">
    <location>
        <begin position="473"/>
        <end position="495"/>
    </location>
</feature>
<proteinExistence type="predicted"/>
<name>B4KCA5_DROMO</name>
<dbReference type="InterPro" id="IPR036259">
    <property type="entry name" value="MFS_trans_sf"/>
</dbReference>
<evidence type="ECO:0000256" key="2">
    <source>
        <dbReference type="ARBA" id="ARBA00022448"/>
    </source>
</evidence>
<feature type="transmembrane region" description="Helical" evidence="6">
    <location>
        <begin position="83"/>
        <end position="109"/>
    </location>
</feature>
<evidence type="ECO:0000256" key="1">
    <source>
        <dbReference type="ARBA" id="ARBA00004141"/>
    </source>
</evidence>
<dbReference type="HOGENOM" id="CLU_001265_46_15_1"/>
<feature type="transmembrane region" description="Helical" evidence="6">
    <location>
        <begin position="537"/>
        <end position="555"/>
    </location>
</feature>
<dbReference type="Gene3D" id="1.20.1250.20">
    <property type="entry name" value="MFS general substrate transporter like domains"/>
    <property type="match status" value="1"/>
</dbReference>
<sequence length="561" mass="62095">MSTIMTALNETVRLGALSEVQTQYIVLFFHRYILTTPTHFVNNASWTFALKVKMQYLRGDTFPPNMLEYDEILEKIGYGKTQWILLLISGLLTITSVAAQQTMSIVVIASRCEFDTTEAEMGVMMAAYVAGVFLSTYIWGYVCDAIGRRKVLLYGTFSSCALLFVLMFVTSVWLFNIINLLSGISLGGVSAALYAYLSEFNIPRHRAVAINYSTMFVSVTAIYVPATAWAVLSYDWSIPIVGDFVFRPWRLLMLLTLLPGVIGGLVLLHYPESPKYLLSQDKEDQAINAVDWISKFNRGLSITQVLSCNEIRLKPEIQTEENILSNSKGWHIITNIARATKPLFHKPHGFNFVLCNVAVFCMFFSSNGIQLWFPEIVNRSSNEGNQSSTVCEILSSPEQGQIKSMNSTNICSDAISTNTYIDNMIVGVAFLVGFLIQGVILNPIGRKNVLMAALALSIFSGLLLHFVSNPIVVLILFCLVILLPGLSISIMLGAIVDLVPTNLRGKAVSLCMSLGRLGIIAATNLMGIILIQYCTMTFALLSVILIVCFVVVYYLPIRNSA</sequence>
<feature type="transmembrane region" description="Helical" evidence="6">
    <location>
        <begin position="424"/>
        <end position="442"/>
    </location>
</feature>
<dbReference type="InParanoid" id="B4KCA5"/>
<gene>
    <name evidence="8" type="primary">Dmoj\GI23734</name>
    <name evidence="8" type="ORF">Dmoj_GI23734</name>
</gene>
<accession>B4KCA5</accession>
<evidence type="ECO:0000256" key="6">
    <source>
        <dbReference type="SAM" id="Phobius"/>
    </source>
</evidence>
<feature type="transmembrane region" description="Helical" evidence="6">
    <location>
        <begin position="209"/>
        <end position="231"/>
    </location>
</feature>
<dbReference type="GO" id="GO:0022857">
    <property type="term" value="F:transmembrane transporter activity"/>
    <property type="evidence" value="ECO:0007669"/>
    <property type="project" value="InterPro"/>
</dbReference>
<dbReference type="OrthoDB" id="10262656at2759"/>
<dbReference type="Proteomes" id="UP000009192">
    <property type="component" value="Unassembled WGS sequence"/>
</dbReference>
<evidence type="ECO:0000259" key="7">
    <source>
        <dbReference type="PROSITE" id="PS50850"/>
    </source>
</evidence>
<evidence type="ECO:0000313" key="8">
    <source>
        <dbReference type="EMBL" id="EDW13714.2"/>
    </source>
</evidence>
<protein>
    <recommendedName>
        <fullName evidence="7">Major facilitator superfamily (MFS) profile domain-containing protein</fullName>
    </recommendedName>
</protein>
<dbReference type="PANTHER" id="PTHR23511">
    <property type="entry name" value="SYNAPTIC VESICLE GLYCOPROTEIN 2"/>
    <property type="match status" value="1"/>
</dbReference>
<dbReference type="InterPro" id="IPR005829">
    <property type="entry name" value="Sugar_transporter_CS"/>
</dbReference>
<comment type="subcellular location">
    <subcellularLocation>
        <location evidence="1">Membrane</location>
        <topology evidence="1">Multi-pass membrane protein</topology>
    </subcellularLocation>
</comment>
<keyword evidence="9" id="KW-1185">Reference proteome</keyword>
<feature type="transmembrane region" description="Helical" evidence="6">
    <location>
        <begin position="180"/>
        <end position="197"/>
    </location>
</feature>
<dbReference type="KEGG" id="dmo:Dmoj_GI23734"/>
<dbReference type="AlphaFoldDB" id="B4KCA5"/>
<keyword evidence="3 6" id="KW-0812">Transmembrane</keyword>
<dbReference type="PANTHER" id="PTHR23511:SF37">
    <property type="entry name" value="MAJOR FACILITATOR SUPERFAMILY (MFS) PROFILE DOMAIN-CONTAINING PROTEIN-RELATED"/>
    <property type="match status" value="1"/>
</dbReference>
<feature type="transmembrane region" description="Helical" evidence="6">
    <location>
        <begin position="251"/>
        <end position="270"/>
    </location>
</feature>
<evidence type="ECO:0000256" key="4">
    <source>
        <dbReference type="ARBA" id="ARBA00022989"/>
    </source>
</evidence>
<dbReference type="Pfam" id="PF07690">
    <property type="entry name" value="MFS_1"/>
    <property type="match status" value="2"/>
</dbReference>
<dbReference type="InterPro" id="IPR011701">
    <property type="entry name" value="MFS"/>
</dbReference>
<dbReference type="GO" id="GO:0016020">
    <property type="term" value="C:membrane"/>
    <property type="evidence" value="ECO:0007669"/>
    <property type="project" value="UniProtKB-SubCell"/>
</dbReference>
<keyword evidence="5 6" id="KW-0472">Membrane</keyword>
<feature type="transmembrane region" description="Helical" evidence="6">
    <location>
        <begin position="151"/>
        <end position="174"/>
    </location>
</feature>